<name>H1PQ01_9FUSO</name>
<proteinExistence type="predicted"/>
<dbReference type="Proteomes" id="UP000003233">
    <property type="component" value="Unassembled WGS sequence"/>
</dbReference>
<protein>
    <recommendedName>
        <fullName evidence="3">Transcriptional regulator HTH-type FeoC domain-containing protein</fullName>
    </recommendedName>
</protein>
<dbReference type="InterPro" id="IPR036390">
    <property type="entry name" value="WH_DNA-bd_sf"/>
</dbReference>
<dbReference type="BioCyc" id="FSP457404-HMP:GTSQ-495-MONOMER"/>
<sequence length="104" mass="11534">MTDIEIKLIKFLLTSSVYSDNAVMKNLGINEEELAKAYESLEKNGYLESYSEYEARNPKTGCSSNCCSGGDCSSCNKCSMDNTFDTSKVKVITVKAILEFETEI</sequence>
<keyword evidence="2" id="KW-1185">Reference proteome</keyword>
<reference evidence="1 2" key="1">
    <citation type="submission" date="2012-07" db="EMBL/GenBank/DDBJ databases">
        <title>The Genome Sequence of Fusobacterium ulcerans 12_1B.</title>
        <authorList>
            <consortium name="The Broad Institute Genome Sequencing Platform"/>
            <person name="Earl A."/>
            <person name="Ward D."/>
            <person name="Feldgarden M."/>
            <person name="Gevers D."/>
            <person name="Strauss J."/>
            <person name="Ambrose C.E."/>
            <person name="Allen-Vercoe E."/>
            <person name="Walker B."/>
            <person name="Young S.K."/>
            <person name="Zeng Q."/>
            <person name="Gargeya S."/>
            <person name="Fitzgerald M."/>
            <person name="Haas B."/>
            <person name="Abouelleil A."/>
            <person name="Alvarado L."/>
            <person name="Arachchi H.M."/>
            <person name="Berlin A.M."/>
            <person name="Chapman S.B."/>
            <person name="Goldberg J."/>
            <person name="Griggs A."/>
            <person name="Gujja S."/>
            <person name="Hansen M."/>
            <person name="Howarth C."/>
            <person name="Imamovic A."/>
            <person name="Larimer J."/>
            <person name="McCowen C."/>
            <person name="Montmayeur A."/>
            <person name="Murphy C."/>
            <person name="Neiman D."/>
            <person name="Pearson M."/>
            <person name="Priest M."/>
            <person name="Roberts A."/>
            <person name="Saif S."/>
            <person name="Shea T."/>
            <person name="Sisk P."/>
            <person name="Sykes S."/>
            <person name="Wortman J."/>
            <person name="Nusbaum C."/>
            <person name="Birren B."/>
        </authorList>
    </citation>
    <scope>NUCLEOTIDE SEQUENCE [LARGE SCALE GENOMIC DNA]</scope>
    <source>
        <strain evidence="1 2">12_1B</strain>
    </source>
</reference>
<comment type="caution">
    <text evidence="1">The sequence shown here is derived from an EMBL/GenBank/DDBJ whole genome shotgun (WGS) entry which is preliminary data.</text>
</comment>
<evidence type="ECO:0000313" key="2">
    <source>
        <dbReference type="Proteomes" id="UP000003233"/>
    </source>
</evidence>
<dbReference type="AlphaFoldDB" id="H1PQ01"/>
<dbReference type="PATRIC" id="fig|457404.5.peg.761"/>
<dbReference type="SUPFAM" id="SSF46785">
    <property type="entry name" value="Winged helix' DNA-binding domain"/>
    <property type="match status" value="1"/>
</dbReference>
<gene>
    <name evidence="1" type="ORF">HMPREF0402_00494</name>
</gene>
<organism evidence="1 2">
    <name type="scientific">Fusobacterium ulcerans 12-1B</name>
    <dbReference type="NCBI Taxonomy" id="457404"/>
    <lineage>
        <taxon>Bacteria</taxon>
        <taxon>Fusobacteriati</taxon>
        <taxon>Fusobacteriota</taxon>
        <taxon>Fusobacteriia</taxon>
        <taxon>Fusobacteriales</taxon>
        <taxon>Fusobacteriaceae</taxon>
        <taxon>Fusobacterium</taxon>
    </lineage>
</organism>
<accession>H1PQ01</accession>
<evidence type="ECO:0000313" key="1">
    <source>
        <dbReference type="EMBL" id="EHO83476.1"/>
    </source>
</evidence>
<dbReference type="RefSeq" id="WP_008695830.1">
    <property type="nucleotide sequence ID" value="NZ_KE161007.1"/>
</dbReference>
<dbReference type="HOGENOM" id="CLU_167479_0_0_0"/>
<dbReference type="EMBL" id="AGWJ02000002">
    <property type="protein sequence ID" value="EHO83476.1"/>
    <property type="molecule type" value="Genomic_DNA"/>
</dbReference>
<evidence type="ECO:0008006" key="3">
    <source>
        <dbReference type="Google" id="ProtNLM"/>
    </source>
</evidence>